<dbReference type="PANTHER" id="PTHR46580:SF4">
    <property type="entry name" value="ATP_GTP-BINDING PROTEIN"/>
    <property type="match status" value="1"/>
</dbReference>
<proteinExistence type="predicted"/>
<keyword evidence="1" id="KW-0732">Signal</keyword>
<dbReference type="InterPro" id="IPR013517">
    <property type="entry name" value="FG-GAP"/>
</dbReference>
<name>A0A382KKL5_9ZZZZ</name>
<accession>A0A382KKL5</accession>
<dbReference type="Gene3D" id="2.130.10.130">
    <property type="entry name" value="Integrin alpha, N-terminal"/>
    <property type="match status" value="2"/>
</dbReference>
<dbReference type="Pfam" id="PF13517">
    <property type="entry name" value="FG-GAP_3"/>
    <property type="match status" value="3"/>
</dbReference>
<dbReference type="InterPro" id="IPR028994">
    <property type="entry name" value="Integrin_alpha_N"/>
</dbReference>
<feature type="non-terminal residue" evidence="2">
    <location>
        <position position="417"/>
    </location>
</feature>
<evidence type="ECO:0000313" key="2">
    <source>
        <dbReference type="EMBL" id="SVC25020.1"/>
    </source>
</evidence>
<organism evidence="2">
    <name type="scientific">marine metagenome</name>
    <dbReference type="NCBI Taxonomy" id="408172"/>
    <lineage>
        <taxon>unclassified sequences</taxon>
        <taxon>metagenomes</taxon>
        <taxon>ecological metagenomes</taxon>
    </lineage>
</organism>
<protein>
    <recommendedName>
        <fullName evidence="3">VCBS repeat-containing protein</fullName>
    </recommendedName>
</protein>
<gene>
    <name evidence="2" type="ORF">METZ01_LOCUS277874</name>
</gene>
<dbReference type="PANTHER" id="PTHR46580">
    <property type="entry name" value="SENSOR KINASE-RELATED"/>
    <property type="match status" value="1"/>
</dbReference>
<reference evidence="2" key="1">
    <citation type="submission" date="2018-05" db="EMBL/GenBank/DDBJ databases">
        <authorList>
            <person name="Lanie J.A."/>
            <person name="Ng W.-L."/>
            <person name="Kazmierczak K.M."/>
            <person name="Andrzejewski T.M."/>
            <person name="Davidsen T.M."/>
            <person name="Wayne K.J."/>
            <person name="Tettelin H."/>
            <person name="Glass J.I."/>
            <person name="Rusch D."/>
            <person name="Podicherti R."/>
            <person name="Tsui H.-C.T."/>
            <person name="Winkler M.E."/>
        </authorList>
    </citation>
    <scope>NUCLEOTIDE SEQUENCE</scope>
</reference>
<dbReference type="EMBL" id="UINC01081304">
    <property type="protein sequence ID" value="SVC25020.1"/>
    <property type="molecule type" value="Genomic_DNA"/>
</dbReference>
<feature type="non-terminal residue" evidence="2">
    <location>
        <position position="1"/>
    </location>
</feature>
<dbReference type="SUPFAM" id="SSF69318">
    <property type="entry name" value="Integrin alpha N-terminal domain"/>
    <property type="match status" value="1"/>
</dbReference>
<sequence length="417" mass="44428">WAAGTDTETPTNLLTYNLRLGTTSGGGDVVAAASVGQPGNVGQTLVKEFNFSVVIDTLFWSVQTVDAGFAQSAFTTEDTIQVQRLVNSNQVIASVRQDVLGRGAAWGDYTGDGFVDLVVAGRDINGDTQTILYRNESGSLTRDEVSSINGLQNGALAWGDYDNDGDLDLFRSGSDRFGNEFTFLYKNTSGVFQIDSTQTQVLNSLNLKESSAAWGDYDNDGKLDLAINGKDRTGAFQTFLYHNTGTDHVLMRDTGQSLTATVNGDLAWGDIDNDGDLDLIISGQIAVAPLLVLEVYRNTSGILVKDTSQSLSGYLSSAMALADYDDDGDLDLAVNGGKGATVTPTLTLFSNNGTGLFTEDQTFGGAFGGSTAWGDYDNDGDYDLVMSGQDNNNEVITRIFRNNSGILVETIVDVLPG</sequence>
<dbReference type="AlphaFoldDB" id="A0A382KKL5"/>
<evidence type="ECO:0008006" key="3">
    <source>
        <dbReference type="Google" id="ProtNLM"/>
    </source>
</evidence>
<evidence type="ECO:0000256" key="1">
    <source>
        <dbReference type="ARBA" id="ARBA00022729"/>
    </source>
</evidence>